<dbReference type="RefSeq" id="WP_345643750.1">
    <property type="nucleotide sequence ID" value="NZ_BAABLY010000019.1"/>
</dbReference>
<gene>
    <name evidence="1" type="ORF">WHI96_27255</name>
</gene>
<sequence length="156" mass="16696">MADDGGVPRLIAVLGLAVITVSSGVLDTPPPTYRIVVSEPTGNLQPGDYGGNLIVHWSCDPAAVTSVESEDRYRYSDAPMWTRVEGPEGVDEVTAMALRPSGSLPKVQTDAGITESYEPTSLQCVIYDEHDQVVACDRQTRAAGSHDPVRTVQVQV</sequence>
<organism evidence="1 2">
    <name type="scientific">Pseudonocardia tropica</name>
    <dbReference type="NCBI Taxonomy" id="681289"/>
    <lineage>
        <taxon>Bacteria</taxon>
        <taxon>Bacillati</taxon>
        <taxon>Actinomycetota</taxon>
        <taxon>Actinomycetes</taxon>
        <taxon>Pseudonocardiales</taxon>
        <taxon>Pseudonocardiaceae</taxon>
        <taxon>Pseudonocardia</taxon>
    </lineage>
</organism>
<protein>
    <submittedName>
        <fullName evidence="1">Uncharacterized protein</fullName>
    </submittedName>
</protein>
<evidence type="ECO:0000313" key="1">
    <source>
        <dbReference type="EMBL" id="MEQ3542511.1"/>
    </source>
</evidence>
<reference evidence="1 2" key="1">
    <citation type="submission" date="2024-03" db="EMBL/GenBank/DDBJ databases">
        <title>Draft genome sequence of Pseudonocardia tropica JCM 19149.</title>
        <authorList>
            <person name="Butdee W."/>
            <person name="Duangmal K."/>
        </authorList>
    </citation>
    <scope>NUCLEOTIDE SEQUENCE [LARGE SCALE GENOMIC DNA]</scope>
    <source>
        <strain evidence="1 2">JCM 19149</strain>
    </source>
</reference>
<keyword evidence="2" id="KW-1185">Reference proteome</keyword>
<dbReference type="Proteomes" id="UP001464923">
    <property type="component" value="Unassembled WGS sequence"/>
</dbReference>
<dbReference type="EMBL" id="JBEDNP010000053">
    <property type="protein sequence ID" value="MEQ3542511.1"/>
    <property type="molecule type" value="Genomic_DNA"/>
</dbReference>
<proteinExistence type="predicted"/>
<accession>A0ABV1K2P7</accession>
<name>A0ABV1K2P7_9PSEU</name>
<evidence type="ECO:0000313" key="2">
    <source>
        <dbReference type="Proteomes" id="UP001464923"/>
    </source>
</evidence>
<comment type="caution">
    <text evidence="1">The sequence shown here is derived from an EMBL/GenBank/DDBJ whole genome shotgun (WGS) entry which is preliminary data.</text>
</comment>